<reference evidence="2 3" key="1">
    <citation type="journal article" date="2012" name="Eukaryot. Cell">
        <title>Genome sequence of the Trichosporon asahii environmental strain CBS 8904.</title>
        <authorList>
            <person name="Yang R.Y."/>
            <person name="Li H.T."/>
            <person name="Zhu H."/>
            <person name="Zhou G.P."/>
            <person name="Wang M."/>
            <person name="Wang L."/>
        </authorList>
    </citation>
    <scope>NUCLEOTIDE SEQUENCE [LARGE SCALE GENOMIC DNA]</scope>
    <source>
        <strain evidence="2 3">CBS 8904</strain>
    </source>
</reference>
<proteinExistence type="predicted"/>
<feature type="compositionally biased region" description="Low complexity" evidence="1">
    <location>
        <begin position="72"/>
        <end position="88"/>
    </location>
</feature>
<feature type="compositionally biased region" description="Low complexity" evidence="1">
    <location>
        <begin position="18"/>
        <end position="29"/>
    </location>
</feature>
<protein>
    <submittedName>
        <fullName evidence="2">Uncharacterized protein</fullName>
    </submittedName>
</protein>
<gene>
    <name evidence="2" type="ORF">A1Q2_01125</name>
</gene>
<comment type="caution">
    <text evidence="2">The sequence shown here is derived from an EMBL/GenBank/DDBJ whole genome shotgun (WGS) entry which is preliminary data.</text>
</comment>
<feature type="region of interest" description="Disordered" evidence="1">
    <location>
        <begin position="1"/>
        <end position="152"/>
    </location>
</feature>
<evidence type="ECO:0000313" key="2">
    <source>
        <dbReference type="EMBL" id="EKD04553.1"/>
    </source>
</evidence>
<evidence type="ECO:0000256" key="1">
    <source>
        <dbReference type="SAM" id="MobiDB-lite"/>
    </source>
</evidence>
<dbReference type="Proteomes" id="UP000006757">
    <property type="component" value="Unassembled WGS sequence"/>
</dbReference>
<organism evidence="2 3">
    <name type="scientific">Trichosporon asahii var. asahii (strain CBS 8904)</name>
    <name type="common">Yeast</name>
    <dbReference type="NCBI Taxonomy" id="1220162"/>
    <lineage>
        <taxon>Eukaryota</taxon>
        <taxon>Fungi</taxon>
        <taxon>Dikarya</taxon>
        <taxon>Basidiomycota</taxon>
        <taxon>Agaricomycotina</taxon>
        <taxon>Tremellomycetes</taxon>
        <taxon>Trichosporonales</taxon>
        <taxon>Trichosporonaceae</taxon>
        <taxon>Trichosporon</taxon>
    </lineage>
</organism>
<accession>K1W6K9</accession>
<keyword evidence="3" id="KW-1185">Reference proteome</keyword>
<feature type="compositionally biased region" description="Basic and acidic residues" evidence="1">
    <location>
        <begin position="93"/>
        <end position="108"/>
    </location>
</feature>
<dbReference type="EMBL" id="AMBO01000221">
    <property type="protein sequence ID" value="EKD04553.1"/>
    <property type="molecule type" value="Genomic_DNA"/>
</dbReference>
<dbReference type="STRING" id="1220162.K1W6K9"/>
<dbReference type="HOGENOM" id="CLU_872057_0_0_1"/>
<dbReference type="InParanoid" id="K1W6K9"/>
<feature type="compositionally biased region" description="Basic and acidic residues" evidence="1">
    <location>
        <begin position="54"/>
        <end position="66"/>
    </location>
</feature>
<dbReference type="AlphaFoldDB" id="K1W6K9"/>
<feature type="region of interest" description="Disordered" evidence="1">
    <location>
        <begin position="221"/>
        <end position="240"/>
    </location>
</feature>
<evidence type="ECO:0000313" key="3">
    <source>
        <dbReference type="Proteomes" id="UP000006757"/>
    </source>
</evidence>
<name>K1W6K9_TRIAC</name>
<sequence length="319" mass="33295">MPAPGFSGVPAGHPFAQSSVSVPGVPTTSPKRKPSVPEPAKRPQSAPPPPPSVVEKRPSAVLRDRPPPPPAKDASPAGSSSKPDAAKAAGGGDKAKPQPPQKEKKDQPAKPAQIGRQPSVPGKAAGTKFTPPWSFTSTEPEFPPLPPRQASMSRTMLMAELDPAPPAAATAVAVTVTEPEEKKRGWTKVKRALTGGNFRRSGRKPKKLELDLDGLGKLDFGERDRLSPLPPVPPEKLDMTPREIEMSGGGHGRRWEAPMSAGYNVPSVYAGMPGGSHYDLRTSTIGYFPGHLVASAVDVGAVGGLKGSRTLSGVKGGAW</sequence>